<dbReference type="InterPro" id="IPR013409">
    <property type="entry name" value="CRISPR-assoc_prot_Crn3/Csx3"/>
</dbReference>
<dbReference type="Pfam" id="PF09620">
    <property type="entry name" value="Cas_csx3"/>
    <property type="match status" value="1"/>
</dbReference>
<dbReference type="CDD" id="cd09740">
    <property type="entry name" value="Csx3_III-U"/>
    <property type="match status" value="1"/>
</dbReference>
<keyword evidence="2" id="KW-1185">Reference proteome</keyword>
<gene>
    <name evidence="1" type="primary">csx3</name>
    <name evidence="1" type="ORF">IXB50_19975</name>
</gene>
<organism evidence="1 2">
    <name type="scientific">Leptothoe spongobia TAU-MAC 1115</name>
    <dbReference type="NCBI Taxonomy" id="1967444"/>
    <lineage>
        <taxon>Bacteria</taxon>
        <taxon>Bacillati</taxon>
        <taxon>Cyanobacteriota</taxon>
        <taxon>Cyanophyceae</taxon>
        <taxon>Nodosilineales</taxon>
        <taxon>Cymatolegaceae</taxon>
        <taxon>Leptothoe</taxon>
        <taxon>Leptothoe spongobia</taxon>
    </lineage>
</organism>
<accession>A0A947DJB7</accession>
<evidence type="ECO:0000313" key="2">
    <source>
        <dbReference type="Proteomes" id="UP000717364"/>
    </source>
</evidence>
<evidence type="ECO:0000313" key="1">
    <source>
        <dbReference type="EMBL" id="MBT9317703.1"/>
    </source>
</evidence>
<protein>
    <submittedName>
        <fullName evidence="1">CRISPR-associated protein Csx3</fullName>
    </submittedName>
</protein>
<comment type="caution">
    <text evidence="1">The sequence shown here is derived from an EMBL/GenBank/DDBJ whole genome shotgun (WGS) entry which is preliminary data.</text>
</comment>
<proteinExistence type="predicted"/>
<reference evidence="1" key="2">
    <citation type="journal article" date="2021" name="Mar. Drugs">
        <title>Genome Reduction and Secondary Metabolism of the Marine Sponge-Associated Cyanobacterium Leptothoe.</title>
        <authorList>
            <person name="Konstantinou D."/>
            <person name="Popin R.V."/>
            <person name="Fewer D.P."/>
            <person name="Sivonen K."/>
            <person name="Gkelis S."/>
        </authorList>
    </citation>
    <scope>NUCLEOTIDE SEQUENCE</scope>
    <source>
        <strain evidence="1">TAU-MAC 1115</strain>
    </source>
</reference>
<dbReference type="NCBIfam" id="TIGR02579">
    <property type="entry name" value="cas_csx3"/>
    <property type="match status" value="1"/>
</dbReference>
<dbReference type="EMBL" id="JADOES010000055">
    <property type="protein sequence ID" value="MBT9317703.1"/>
    <property type="molecule type" value="Genomic_DNA"/>
</dbReference>
<sequence length="120" mass="12554">MSDVELAIVSGTTAAGLSYQHLHIQITADNGLITPADLKGLDLPKNLIPSQGVVIEGKAPIWLYGYLVHACHASAWVACFDPRLGGDSPRAGGAVVIETHSPLVDVGQIIDMEMGVILLG</sequence>
<name>A0A947DJB7_9CYAN</name>
<dbReference type="Proteomes" id="UP000717364">
    <property type="component" value="Unassembled WGS sequence"/>
</dbReference>
<dbReference type="AlphaFoldDB" id="A0A947DJB7"/>
<dbReference type="RefSeq" id="WP_215610767.1">
    <property type="nucleotide sequence ID" value="NZ_JADOES010000055.1"/>
</dbReference>
<reference evidence="1" key="1">
    <citation type="submission" date="2020-11" db="EMBL/GenBank/DDBJ databases">
        <authorList>
            <person name="Konstantinou D."/>
            <person name="Gkelis S."/>
            <person name="Popin R."/>
            <person name="Fewer D."/>
            <person name="Sivonen K."/>
        </authorList>
    </citation>
    <scope>NUCLEOTIDE SEQUENCE</scope>
    <source>
        <strain evidence="1">TAU-MAC 1115</strain>
    </source>
</reference>